<sequence length="319" mass="35391">MNPSNIYHHTRHDFTNRPVSTLAHQSAPVPANTPTHPMSAPAPNQPANPAVRTPNNLTVNPFALISASTPALSAAQPTHIVSTTANLENPAANTPTYPKNTPAPQPEPHEKNPSSRFSYRPKQYYAFHGTMYCKVPATSTIFVMQTISNQPTLKRKYMSLAIQTLRQTIINGSKTIALATALLLTVGLSSSFATPTGKHDIVKTSFKKDFKKAELMETQEGRNFTKITFKMNDVIMYAYYSENGELLAVTRNITSNQLPIQLLLEVKRSYSNYWISDLFELTGDGASNYYITLENSDTRVTLRSIGTDAWEVYSKTAKD</sequence>
<evidence type="ECO:0000256" key="1">
    <source>
        <dbReference type="SAM" id="MobiDB-lite"/>
    </source>
</evidence>
<reference evidence="2" key="2">
    <citation type="submission" date="2020-09" db="EMBL/GenBank/DDBJ databases">
        <authorList>
            <person name="Sun Q."/>
            <person name="Zhou Y."/>
        </authorList>
    </citation>
    <scope>NUCLEOTIDE SEQUENCE</scope>
    <source>
        <strain evidence="2">CGMCC 1.15448</strain>
    </source>
</reference>
<name>A0A8J2UGT2_9BACT</name>
<dbReference type="EMBL" id="BMJC01000005">
    <property type="protein sequence ID" value="GGB15470.1"/>
    <property type="molecule type" value="Genomic_DNA"/>
</dbReference>
<protein>
    <submittedName>
        <fullName evidence="2">Uncharacterized protein</fullName>
    </submittedName>
</protein>
<comment type="caution">
    <text evidence="2">The sequence shown here is derived from an EMBL/GenBank/DDBJ whole genome shotgun (WGS) entry which is preliminary data.</text>
</comment>
<accession>A0A8J2UGT2</accession>
<dbReference type="RefSeq" id="WP_188935888.1">
    <property type="nucleotide sequence ID" value="NZ_BMJC01000005.1"/>
</dbReference>
<feature type="region of interest" description="Disordered" evidence="1">
    <location>
        <begin position="88"/>
        <end position="117"/>
    </location>
</feature>
<dbReference type="SUPFAM" id="SSF160574">
    <property type="entry name" value="BT0923-like"/>
    <property type="match status" value="1"/>
</dbReference>
<gene>
    <name evidence="2" type="ORF">GCM10011511_44080</name>
</gene>
<feature type="compositionally biased region" description="Polar residues" evidence="1">
    <location>
        <begin position="88"/>
        <end position="99"/>
    </location>
</feature>
<keyword evidence="3" id="KW-1185">Reference proteome</keyword>
<proteinExistence type="predicted"/>
<dbReference type="Proteomes" id="UP000607559">
    <property type="component" value="Unassembled WGS sequence"/>
</dbReference>
<dbReference type="AlphaFoldDB" id="A0A8J2UGT2"/>
<feature type="compositionally biased region" description="Low complexity" evidence="1">
    <location>
        <begin position="41"/>
        <end position="50"/>
    </location>
</feature>
<feature type="region of interest" description="Disordered" evidence="1">
    <location>
        <begin position="23"/>
        <end position="52"/>
    </location>
</feature>
<reference evidence="2" key="1">
    <citation type="journal article" date="2014" name="Int. J. Syst. Evol. Microbiol.">
        <title>Complete genome sequence of Corynebacterium casei LMG S-19264T (=DSM 44701T), isolated from a smear-ripened cheese.</title>
        <authorList>
            <consortium name="US DOE Joint Genome Institute (JGI-PGF)"/>
            <person name="Walter F."/>
            <person name="Albersmeier A."/>
            <person name="Kalinowski J."/>
            <person name="Ruckert C."/>
        </authorList>
    </citation>
    <scope>NUCLEOTIDE SEQUENCE</scope>
    <source>
        <strain evidence="2">CGMCC 1.15448</strain>
    </source>
</reference>
<evidence type="ECO:0000313" key="2">
    <source>
        <dbReference type="EMBL" id="GGB15470.1"/>
    </source>
</evidence>
<evidence type="ECO:0000313" key="3">
    <source>
        <dbReference type="Proteomes" id="UP000607559"/>
    </source>
</evidence>
<organism evidence="2 3">
    <name type="scientific">Puia dinghuensis</name>
    <dbReference type="NCBI Taxonomy" id="1792502"/>
    <lineage>
        <taxon>Bacteria</taxon>
        <taxon>Pseudomonadati</taxon>
        <taxon>Bacteroidota</taxon>
        <taxon>Chitinophagia</taxon>
        <taxon>Chitinophagales</taxon>
        <taxon>Chitinophagaceae</taxon>
        <taxon>Puia</taxon>
    </lineage>
</organism>
<dbReference type="Gene3D" id="3.10.450.360">
    <property type="match status" value="1"/>
</dbReference>